<evidence type="ECO:0000259" key="1">
    <source>
        <dbReference type="Pfam" id="PF11738"/>
    </source>
</evidence>
<sequence>MIPKPLPLAIAVILLLISCQRKEALTFEEQRLGTSILPVCKETTCANISIKMIHAIGKSSTASMINNFMEHKICNVLSVGLQEQQPTIENAIKTFNDFYLEQKGIYATESAPYEAELTQEITFNSTNLISTAIDYYTYTGGAHGYGGVLFINFNPQTGEHLTHTTLLKDKKAFSAYAEQIFRSKFNIPETASINSTGFFFEEDRFALPENIGITKEEVVLYYNTYEISSYADGPVALKLPKKEVSAFFKYDIL</sequence>
<dbReference type="InterPro" id="IPR037126">
    <property type="entry name" value="PdaC/RsiV-like_sf"/>
</dbReference>
<evidence type="ECO:0000313" key="4">
    <source>
        <dbReference type="Proteomes" id="UP000292262"/>
    </source>
</evidence>
<dbReference type="Proteomes" id="UP000292262">
    <property type="component" value="Unassembled WGS sequence"/>
</dbReference>
<evidence type="ECO:0000313" key="3">
    <source>
        <dbReference type="EMBL" id="RZS99121.1"/>
    </source>
</evidence>
<dbReference type="Pfam" id="PF11738">
    <property type="entry name" value="DUF3298"/>
    <property type="match status" value="1"/>
</dbReference>
<dbReference type="InterPro" id="IPR021729">
    <property type="entry name" value="DUF3298"/>
</dbReference>
<dbReference type="Pfam" id="PF13739">
    <property type="entry name" value="PdaC"/>
    <property type="match status" value="1"/>
</dbReference>
<dbReference type="AlphaFoldDB" id="A0A4Q7PF94"/>
<protein>
    <submittedName>
        <fullName evidence="3">Uncharacterized protein DUF3298</fullName>
    </submittedName>
</protein>
<feature type="domain" description="Deacetylase PdaC" evidence="2">
    <location>
        <begin position="41"/>
        <end position="144"/>
    </location>
</feature>
<dbReference type="Gene3D" id="3.30.565.40">
    <property type="entry name" value="Fervidobacterium nodosum Rt17-B1 like"/>
    <property type="match status" value="1"/>
</dbReference>
<dbReference type="EMBL" id="SGXE01000001">
    <property type="protein sequence ID" value="RZS99121.1"/>
    <property type="molecule type" value="Genomic_DNA"/>
</dbReference>
<comment type="caution">
    <text evidence="3">The sequence shown here is derived from an EMBL/GenBank/DDBJ whole genome shotgun (WGS) entry which is preliminary data.</text>
</comment>
<dbReference type="InterPro" id="IPR025303">
    <property type="entry name" value="PdaC"/>
</dbReference>
<reference evidence="3 4" key="1">
    <citation type="submission" date="2019-02" db="EMBL/GenBank/DDBJ databases">
        <title>Genomic Encyclopedia of Type Strains, Phase IV (KMG-IV): sequencing the most valuable type-strain genomes for metagenomic binning, comparative biology and taxonomic classification.</title>
        <authorList>
            <person name="Goeker M."/>
        </authorList>
    </citation>
    <scope>NUCLEOTIDE SEQUENCE [LARGE SCALE GENOMIC DNA]</scope>
    <source>
        <strain evidence="3 4">DSM 17196</strain>
    </source>
</reference>
<evidence type="ECO:0000259" key="2">
    <source>
        <dbReference type="Pfam" id="PF13739"/>
    </source>
</evidence>
<dbReference type="Gene3D" id="3.90.640.20">
    <property type="entry name" value="Heat-shock cognate protein, ATPase"/>
    <property type="match status" value="1"/>
</dbReference>
<keyword evidence="4" id="KW-1185">Reference proteome</keyword>
<feature type="domain" description="DUF3298" evidence="1">
    <location>
        <begin position="169"/>
        <end position="241"/>
    </location>
</feature>
<gene>
    <name evidence="3" type="ORF">EV197_0326</name>
</gene>
<proteinExistence type="predicted"/>
<dbReference type="PROSITE" id="PS51257">
    <property type="entry name" value="PROKAR_LIPOPROTEIN"/>
    <property type="match status" value="1"/>
</dbReference>
<accession>A0A4Q7PF94</accession>
<organism evidence="3 4">
    <name type="scientific">Aquimarina brevivitae</name>
    <dbReference type="NCBI Taxonomy" id="323412"/>
    <lineage>
        <taxon>Bacteria</taxon>
        <taxon>Pseudomonadati</taxon>
        <taxon>Bacteroidota</taxon>
        <taxon>Flavobacteriia</taxon>
        <taxon>Flavobacteriales</taxon>
        <taxon>Flavobacteriaceae</taxon>
        <taxon>Aquimarina</taxon>
    </lineage>
</organism>
<name>A0A4Q7PF94_9FLAO</name>